<dbReference type="AlphaFoldDB" id="A0A173VZ83"/>
<keyword evidence="2" id="KW-0808">Transferase</keyword>
<dbReference type="Gene3D" id="3.40.50.2000">
    <property type="entry name" value="Glycogen Phosphorylase B"/>
    <property type="match status" value="2"/>
</dbReference>
<dbReference type="EMBL" id="CYXP01000010">
    <property type="protein sequence ID" value="CUN31497.1"/>
    <property type="molecule type" value="Genomic_DNA"/>
</dbReference>
<reference evidence="2 3" key="1">
    <citation type="submission" date="2015-09" db="EMBL/GenBank/DDBJ databases">
        <authorList>
            <consortium name="Pathogen Informatics"/>
        </authorList>
    </citation>
    <scope>NUCLEOTIDE SEQUENCE [LARGE SCALE GENOMIC DNA]</scope>
    <source>
        <strain evidence="2 3">2789STDY5608872</strain>
    </source>
</reference>
<gene>
    <name evidence="2" type="primary">mfpsA_2</name>
    <name evidence="2" type="ORF">ERS852429_03747</name>
</gene>
<dbReference type="PANTHER" id="PTHR12526:SF637">
    <property type="entry name" value="GLYCOSYLTRANSFERASE EPSF-RELATED"/>
    <property type="match status" value="1"/>
</dbReference>
<dbReference type="Pfam" id="PF13692">
    <property type="entry name" value="Glyco_trans_1_4"/>
    <property type="match status" value="1"/>
</dbReference>
<sequence>MNILILNTSELTGGAAVAANRLAKALGKSGVEVSMLVRDRKTDHVKVFSVNNSWTSHRLNSFRFIWERLIIFICNFFSKKNLFQVSIANTGTDLSKHLLVQQADVIHLHWVNQGFLSLSDIKKLVNTGKPIVWTMHDLWPATAICHYPGGCEKYISNCYQCPMLKRNPFFDLAASVFKEKGKIGLSKITFVGCSRWIMEEAKKCNWLRTACFTSIPNPIDVTAFKRMEKRVARKRFGLPEDKFLLLFAAAKLSDTRKGAIFLIEACEKLKEKYQDRIEIVLMGNSSEELISQFPFKVNTLGYISDQDSMISAYACADMFVIPSLEDNLPNTIMESMACGTPCVGFETGGIPEMIDHLKNGYVAKYKDTNDLAVGIKWIIDNQETFRFSEACVRKVHDCYRESVIAEKYIALYQSLCNKRK</sequence>
<dbReference type="SUPFAM" id="SSF53756">
    <property type="entry name" value="UDP-Glycosyltransferase/glycogen phosphorylase"/>
    <property type="match status" value="1"/>
</dbReference>
<dbReference type="RefSeq" id="WP_057319921.1">
    <property type="nucleotide sequence ID" value="NZ_CYXP01000010.1"/>
</dbReference>
<dbReference type="Pfam" id="PF13439">
    <property type="entry name" value="Glyco_transf_4"/>
    <property type="match status" value="1"/>
</dbReference>
<proteinExistence type="predicted"/>
<name>A0A173VZ83_PARDI</name>
<evidence type="ECO:0000259" key="1">
    <source>
        <dbReference type="Pfam" id="PF13439"/>
    </source>
</evidence>
<dbReference type="EC" id="2.4.1.246" evidence="2"/>
<keyword evidence="2" id="KW-0328">Glycosyltransferase</keyword>
<dbReference type="InterPro" id="IPR028098">
    <property type="entry name" value="Glyco_trans_4-like_N"/>
</dbReference>
<dbReference type="PANTHER" id="PTHR12526">
    <property type="entry name" value="GLYCOSYLTRANSFERASE"/>
    <property type="match status" value="1"/>
</dbReference>
<dbReference type="CDD" id="cd03825">
    <property type="entry name" value="GT4_WcaC-like"/>
    <property type="match status" value="1"/>
</dbReference>
<accession>A0A173VZ83</accession>
<dbReference type="GO" id="GO:0103011">
    <property type="term" value="F:mannosylfructose-phosphate synthase activity"/>
    <property type="evidence" value="ECO:0007669"/>
    <property type="project" value="UniProtKB-EC"/>
</dbReference>
<feature type="domain" description="Glycosyltransferase subfamily 4-like N-terminal" evidence="1">
    <location>
        <begin position="13"/>
        <end position="159"/>
    </location>
</feature>
<evidence type="ECO:0000313" key="3">
    <source>
        <dbReference type="Proteomes" id="UP000095591"/>
    </source>
</evidence>
<organism evidence="2 3">
    <name type="scientific">Parabacteroides distasonis</name>
    <dbReference type="NCBI Taxonomy" id="823"/>
    <lineage>
        <taxon>Bacteria</taxon>
        <taxon>Pseudomonadati</taxon>
        <taxon>Bacteroidota</taxon>
        <taxon>Bacteroidia</taxon>
        <taxon>Bacteroidales</taxon>
        <taxon>Tannerellaceae</taxon>
        <taxon>Parabacteroides</taxon>
    </lineage>
</organism>
<evidence type="ECO:0000313" key="2">
    <source>
        <dbReference type="EMBL" id="CUN31497.1"/>
    </source>
</evidence>
<protein>
    <submittedName>
        <fullName evidence="2">Mannosylfructose-phosphate synthase</fullName>
        <ecNumber evidence="2">2.4.1.246</ecNumber>
    </submittedName>
</protein>
<dbReference type="Proteomes" id="UP000095591">
    <property type="component" value="Unassembled WGS sequence"/>
</dbReference>